<feature type="transmembrane region" description="Helical" evidence="6">
    <location>
        <begin position="12"/>
        <end position="30"/>
    </location>
</feature>
<protein>
    <submittedName>
        <fullName evidence="7">SecY-independent transporter protein</fullName>
    </submittedName>
</protein>
<feature type="transmembrane region" description="Helical" evidence="6">
    <location>
        <begin position="72"/>
        <end position="96"/>
    </location>
</feature>
<sequence>MYSKYLIEIKTRIILLITIWICLIIIYWLYKDTIIYILMKPCINIKIQDSKQYFIYTNVNELFKYYFKNSVLLTNISIIPLLILELIIFLNPSFYYKEYDRNNKLYSVLIIICITNIILVNKIIIPITWNFFLSFSNNNYTQFFFEAKIIEYFEMIYNLYYITSVIILVFVSICYYTIKYRKIINNKRKYIYLFLFTLASIVTPPDVSSQLLLGTLFIVIFETLSIIVLFVKMI</sequence>
<dbReference type="PANTHER" id="PTHR30371">
    <property type="entry name" value="SEC-INDEPENDENT PROTEIN TRANSLOCASE PROTEIN TATC"/>
    <property type="match status" value="1"/>
</dbReference>
<evidence type="ECO:0000256" key="5">
    <source>
        <dbReference type="ARBA" id="ARBA00023136"/>
    </source>
</evidence>
<gene>
    <name evidence="7" type="primary">tatC</name>
</gene>
<evidence type="ECO:0000256" key="3">
    <source>
        <dbReference type="ARBA" id="ARBA00022692"/>
    </source>
</evidence>
<keyword evidence="4 6" id="KW-1133">Transmembrane helix</keyword>
<dbReference type="RefSeq" id="YP_010241692.1">
    <property type="nucleotide sequence ID" value="NC_059919.1"/>
</dbReference>
<proteinExistence type="inferred from homology"/>
<keyword evidence="7" id="KW-0496">Mitochondrion</keyword>
<evidence type="ECO:0000256" key="4">
    <source>
        <dbReference type="ARBA" id="ARBA00022989"/>
    </source>
</evidence>
<feature type="transmembrane region" description="Helical" evidence="6">
    <location>
        <begin position="155"/>
        <end position="178"/>
    </location>
</feature>
<evidence type="ECO:0000256" key="2">
    <source>
        <dbReference type="ARBA" id="ARBA00008882"/>
    </source>
</evidence>
<feature type="transmembrane region" description="Helical" evidence="6">
    <location>
        <begin position="211"/>
        <end position="231"/>
    </location>
</feature>
<dbReference type="GO" id="GO:0065002">
    <property type="term" value="P:intracellular protein transmembrane transport"/>
    <property type="evidence" value="ECO:0007669"/>
    <property type="project" value="TreeGrafter"/>
</dbReference>
<dbReference type="PANTHER" id="PTHR30371:SF0">
    <property type="entry name" value="SEC-INDEPENDENT PROTEIN TRANSLOCASE PROTEIN TATC, CHLOROPLASTIC-RELATED"/>
    <property type="match status" value="1"/>
</dbReference>
<evidence type="ECO:0000256" key="6">
    <source>
        <dbReference type="SAM" id="Phobius"/>
    </source>
</evidence>
<dbReference type="InterPro" id="IPR002033">
    <property type="entry name" value="TatC"/>
</dbReference>
<keyword evidence="3 6" id="KW-0812">Transmembrane</keyword>
<keyword evidence="5 6" id="KW-0472">Membrane</keyword>
<geneLocation type="mitochondrion" evidence="7"/>
<feature type="transmembrane region" description="Helical" evidence="6">
    <location>
        <begin position="190"/>
        <end position="205"/>
    </location>
</feature>
<dbReference type="GO" id="GO:0033281">
    <property type="term" value="C:TAT protein transport complex"/>
    <property type="evidence" value="ECO:0007669"/>
    <property type="project" value="TreeGrafter"/>
</dbReference>
<evidence type="ECO:0000313" key="7">
    <source>
        <dbReference type="EMBL" id="QTI82380.1"/>
    </source>
</evidence>
<accession>A0A8A6KGX7</accession>
<dbReference type="EMBL" id="MW392567">
    <property type="protein sequence ID" value="QTI82380.1"/>
    <property type="molecule type" value="Genomic_DNA"/>
</dbReference>
<comment type="similarity">
    <text evidence="2">Belongs to the TatC family.</text>
</comment>
<name>A0A8A6KGX7_9STRA</name>
<dbReference type="GO" id="GO:0009977">
    <property type="term" value="F:proton motive force dependent protein transmembrane transporter activity"/>
    <property type="evidence" value="ECO:0007669"/>
    <property type="project" value="TreeGrafter"/>
</dbReference>
<feature type="transmembrane region" description="Helical" evidence="6">
    <location>
        <begin position="108"/>
        <end position="135"/>
    </location>
</feature>
<reference evidence="7" key="1">
    <citation type="submission" date="2020-12" db="EMBL/GenBank/DDBJ databases">
        <title>Complete mitochondrial genome of Rhizosolenia setigera (Coscinodiscophyceae, Bacillariophyta).</title>
        <authorList>
            <person name="Yao Y."/>
        </authorList>
    </citation>
    <scope>NUCLEOTIDE SEQUENCE</scope>
    <source>
        <strain evidence="7">CNS00456</strain>
    </source>
</reference>
<dbReference type="Pfam" id="PF00902">
    <property type="entry name" value="TatC"/>
    <property type="match status" value="1"/>
</dbReference>
<comment type="subcellular location">
    <subcellularLocation>
        <location evidence="1">Membrane</location>
        <topology evidence="1">Multi-pass membrane protein</topology>
    </subcellularLocation>
</comment>
<organism evidence="7">
    <name type="scientific">Sundstroemia setigera</name>
    <dbReference type="NCBI Taxonomy" id="3005"/>
    <lineage>
        <taxon>Eukaryota</taxon>
        <taxon>Sar</taxon>
        <taxon>Stramenopiles</taxon>
        <taxon>Ochrophyta</taxon>
        <taxon>Bacillariophyta</taxon>
        <taxon>Coscinodiscophyceae</taxon>
        <taxon>Rhizosoleniophycidae</taxon>
        <taxon>Rhizosoleniales</taxon>
        <taxon>Rhizosoleniaceae</taxon>
        <taxon>Sundstroemia</taxon>
    </lineage>
</organism>
<dbReference type="GO" id="GO:0043953">
    <property type="term" value="P:protein transport by the Tat complex"/>
    <property type="evidence" value="ECO:0007669"/>
    <property type="project" value="TreeGrafter"/>
</dbReference>
<dbReference type="AlphaFoldDB" id="A0A8A6KGX7"/>
<evidence type="ECO:0000256" key="1">
    <source>
        <dbReference type="ARBA" id="ARBA00004141"/>
    </source>
</evidence>
<dbReference type="GeneID" id="69240844"/>